<dbReference type="Proteomes" id="UP001168821">
    <property type="component" value="Unassembled WGS sequence"/>
</dbReference>
<comment type="caution">
    <text evidence="1">The sequence shown here is derived from an EMBL/GenBank/DDBJ whole genome shotgun (WGS) entry which is preliminary data.</text>
</comment>
<evidence type="ECO:0000313" key="2">
    <source>
        <dbReference type="Proteomes" id="UP001168821"/>
    </source>
</evidence>
<name>A0AA38I3S0_9CUCU</name>
<dbReference type="AlphaFoldDB" id="A0AA38I3S0"/>
<sequence>MRQTSSKVTIFMLRRPIIPATFLRRRGFESPTVIEHAAHRVIAVGSAIFRATSTDNIDDSRSADGLGQFGAADFTRPTWRGRLGAADLARAILAQSQLGAGTFWRKPSWRE</sequence>
<gene>
    <name evidence="1" type="ORF">Zmor_020188</name>
</gene>
<dbReference type="EMBL" id="JALNTZ010000006">
    <property type="protein sequence ID" value="KAJ3648379.1"/>
    <property type="molecule type" value="Genomic_DNA"/>
</dbReference>
<reference evidence="1" key="1">
    <citation type="journal article" date="2023" name="G3 (Bethesda)">
        <title>Whole genome assemblies of Zophobas morio and Tenebrio molitor.</title>
        <authorList>
            <person name="Kaur S."/>
            <person name="Stinson S.A."/>
            <person name="diCenzo G.C."/>
        </authorList>
    </citation>
    <scope>NUCLEOTIDE SEQUENCE</scope>
    <source>
        <strain evidence="1">QUZm001</strain>
    </source>
</reference>
<proteinExistence type="predicted"/>
<evidence type="ECO:0000313" key="1">
    <source>
        <dbReference type="EMBL" id="KAJ3648379.1"/>
    </source>
</evidence>
<keyword evidence="2" id="KW-1185">Reference proteome</keyword>
<organism evidence="1 2">
    <name type="scientific">Zophobas morio</name>
    <dbReference type="NCBI Taxonomy" id="2755281"/>
    <lineage>
        <taxon>Eukaryota</taxon>
        <taxon>Metazoa</taxon>
        <taxon>Ecdysozoa</taxon>
        <taxon>Arthropoda</taxon>
        <taxon>Hexapoda</taxon>
        <taxon>Insecta</taxon>
        <taxon>Pterygota</taxon>
        <taxon>Neoptera</taxon>
        <taxon>Endopterygota</taxon>
        <taxon>Coleoptera</taxon>
        <taxon>Polyphaga</taxon>
        <taxon>Cucujiformia</taxon>
        <taxon>Tenebrionidae</taxon>
        <taxon>Zophobas</taxon>
    </lineage>
</organism>
<accession>A0AA38I3S0</accession>
<protein>
    <submittedName>
        <fullName evidence="1">Uncharacterized protein</fullName>
    </submittedName>
</protein>